<dbReference type="EMBL" id="CP034073">
    <property type="protein sequence ID" value="AZG37060.1"/>
    <property type="molecule type" value="Genomic_DNA"/>
</dbReference>
<dbReference type="Pfam" id="PF00583">
    <property type="entry name" value="Acetyltransf_1"/>
    <property type="match status" value="1"/>
</dbReference>
<sequence length="168" mass="19571">MQNSFPHPYQIVDFSASNATQISQLYHCAVQGIIHPRYPKLKLNAWSSAPRSAKFWQLRYKRNKAWLALDNQHVIGFISVETHFKYQGYIDCLYVHPNYQHQGIASALYSHLQHWAIQQQYSNLSVDASCLSKPLFETMGFILQHTSYQQKRGQTFTGFYMKKPILKA</sequence>
<reference evidence="3" key="3">
    <citation type="submission" date="2018-11" db="EMBL/GenBank/DDBJ databases">
        <authorList>
            <person name="Hwang Y.J."/>
            <person name="Hwang C.Y."/>
        </authorList>
    </citation>
    <scope>NUCLEOTIDE SEQUENCE</scope>
    <source>
        <strain evidence="3">R106</strain>
    </source>
</reference>
<reference evidence="2 4" key="1">
    <citation type="submission" date="2018-11" db="EMBL/GenBank/DDBJ databases">
        <title>Shewanella sp. M2.</title>
        <authorList>
            <person name="Hwang Y.J."/>
            <person name="Hwang C.Y."/>
        </authorList>
    </citation>
    <scope>NUCLEOTIDE SEQUENCE [LARGE SCALE GENOMIC DNA]</scope>
    <source>
        <strain evidence="2 4">M2</strain>
    </source>
</reference>
<dbReference type="SUPFAM" id="SSF55729">
    <property type="entry name" value="Acyl-CoA N-acyltransferases (Nat)"/>
    <property type="match status" value="1"/>
</dbReference>
<dbReference type="InterPro" id="IPR000182">
    <property type="entry name" value="GNAT_dom"/>
</dbReference>
<evidence type="ECO:0000313" key="2">
    <source>
        <dbReference type="EMBL" id="AZG37060.1"/>
    </source>
</evidence>
<evidence type="ECO:0000313" key="4">
    <source>
        <dbReference type="Proteomes" id="UP000273778"/>
    </source>
</evidence>
<dbReference type="GO" id="GO:0016747">
    <property type="term" value="F:acyltransferase activity, transferring groups other than amino-acyl groups"/>
    <property type="evidence" value="ECO:0007669"/>
    <property type="project" value="InterPro"/>
</dbReference>
<dbReference type="InterPro" id="IPR016181">
    <property type="entry name" value="Acyl_CoA_acyltransferase"/>
</dbReference>
<dbReference type="InterPro" id="IPR052564">
    <property type="entry name" value="N-acetyltrans/Recomb-assoc"/>
</dbReference>
<dbReference type="KEGG" id="spsr:EGC80_20770"/>
<dbReference type="RefSeq" id="WP_124011994.1">
    <property type="nucleotide sequence ID" value="NZ_CP034073.1"/>
</dbReference>
<keyword evidence="4" id="KW-1185">Reference proteome</keyword>
<evidence type="ECO:0000313" key="5">
    <source>
        <dbReference type="Proteomes" id="UP000278855"/>
    </source>
</evidence>
<proteinExistence type="predicted"/>
<gene>
    <name evidence="3" type="ORF">EGC77_04440</name>
    <name evidence="2" type="ORF">EGC80_20770</name>
</gene>
<dbReference type="PANTHER" id="PTHR43451:SF1">
    <property type="entry name" value="ACETYLTRANSFERASE"/>
    <property type="match status" value="1"/>
</dbReference>
<protein>
    <submittedName>
        <fullName evidence="3">GNAT family N-acetyltransferase</fullName>
    </submittedName>
</protein>
<organism evidence="3 5">
    <name type="scientific">Shewanella psychromarinicola</name>
    <dbReference type="NCBI Taxonomy" id="2487742"/>
    <lineage>
        <taxon>Bacteria</taxon>
        <taxon>Pseudomonadati</taxon>
        <taxon>Pseudomonadota</taxon>
        <taxon>Gammaproteobacteria</taxon>
        <taxon>Alteromonadales</taxon>
        <taxon>Shewanellaceae</taxon>
        <taxon>Shewanella</taxon>
    </lineage>
</organism>
<dbReference type="PROSITE" id="PS51186">
    <property type="entry name" value="GNAT"/>
    <property type="match status" value="1"/>
</dbReference>
<dbReference type="CDD" id="cd04301">
    <property type="entry name" value="NAT_SF"/>
    <property type="match status" value="1"/>
</dbReference>
<dbReference type="Proteomes" id="UP000273778">
    <property type="component" value="Chromosome"/>
</dbReference>
<name>A0A3N4EA09_9GAMM</name>
<accession>A0A3N4EA09</accession>
<dbReference type="Gene3D" id="3.40.630.30">
    <property type="match status" value="1"/>
</dbReference>
<feature type="domain" description="N-acetyltransferase" evidence="1">
    <location>
        <begin position="9"/>
        <end position="166"/>
    </location>
</feature>
<dbReference type="AlphaFoldDB" id="A0A3N4EA09"/>
<dbReference type="EMBL" id="RKKB01000001">
    <property type="protein sequence ID" value="RPA34913.1"/>
    <property type="molecule type" value="Genomic_DNA"/>
</dbReference>
<evidence type="ECO:0000259" key="1">
    <source>
        <dbReference type="PROSITE" id="PS51186"/>
    </source>
</evidence>
<reference evidence="5" key="2">
    <citation type="submission" date="2018-11" db="EMBL/GenBank/DDBJ databases">
        <title>Shewanella sp. R106.</title>
        <authorList>
            <person name="Hwang Y.J."/>
            <person name="Hwang C.Y."/>
        </authorList>
    </citation>
    <scope>NUCLEOTIDE SEQUENCE [LARGE SCALE GENOMIC DNA]</scope>
    <source>
        <strain evidence="5">R106</strain>
    </source>
</reference>
<dbReference type="PANTHER" id="PTHR43451">
    <property type="entry name" value="ACETYLTRANSFERASE (GNAT) FAMILY PROTEIN"/>
    <property type="match status" value="1"/>
</dbReference>
<keyword evidence="3" id="KW-0808">Transferase</keyword>
<dbReference type="Proteomes" id="UP000278855">
    <property type="component" value="Unassembled WGS sequence"/>
</dbReference>
<evidence type="ECO:0000313" key="3">
    <source>
        <dbReference type="EMBL" id="RPA34913.1"/>
    </source>
</evidence>
<dbReference type="OrthoDB" id="5355033at2"/>